<name>A0A4Y2JI38_ARAVE</name>
<keyword evidence="2" id="KW-1185">Reference proteome</keyword>
<accession>A0A4Y2JI38</accession>
<proteinExistence type="predicted"/>
<dbReference type="EMBL" id="BGPR01003559">
    <property type="protein sequence ID" value="GBM89647.1"/>
    <property type="molecule type" value="Genomic_DNA"/>
</dbReference>
<dbReference type="OrthoDB" id="6617942at2759"/>
<dbReference type="Proteomes" id="UP000499080">
    <property type="component" value="Unassembled WGS sequence"/>
</dbReference>
<dbReference type="AlphaFoldDB" id="A0A4Y2JI38"/>
<comment type="caution">
    <text evidence="1">The sequence shown here is derived from an EMBL/GenBank/DDBJ whole genome shotgun (WGS) entry which is preliminary data.</text>
</comment>
<sequence>MHSRFSASYYEARNAPYLVMTCKGRNREDETLQLVLEPFNLAAILESESNKNLRICGGPGPAQGRKAKLNALTSPESSVPETDDIFQRQSQASTSMAPADKPITKNSTVDYTLPSRTCDRYGVSDRVGAAITKVVLHTSTSEIIDQNKLRRKGKKERKLDAKEDNVLQIPAL</sequence>
<organism evidence="1 2">
    <name type="scientific">Araneus ventricosus</name>
    <name type="common">Orbweaver spider</name>
    <name type="synonym">Epeira ventricosa</name>
    <dbReference type="NCBI Taxonomy" id="182803"/>
    <lineage>
        <taxon>Eukaryota</taxon>
        <taxon>Metazoa</taxon>
        <taxon>Ecdysozoa</taxon>
        <taxon>Arthropoda</taxon>
        <taxon>Chelicerata</taxon>
        <taxon>Arachnida</taxon>
        <taxon>Araneae</taxon>
        <taxon>Araneomorphae</taxon>
        <taxon>Entelegynae</taxon>
        <taxon>Araneoidea</taxon>
        <taxon>Araneidae</taxon>
        <taxon>Araneus</taxon>
    </lineage>
</organism>
<gene>
    <name evidence="1" type="ORF">AVEN_22634_1</name>
</gene>
<protein>
    <submittedName>
        <fullName evidence="1">Uncharacterized protein</fullName>
    </submittedName>
</protein>
<reference evidence="1 2" key="1">
    <citation type="journal article" date="2019" name="Sci. Rep.">
        <title>Orb-weaving spider Araneus ventricosus genome elucidates the spidroin gene catalogue.</title>
        <authorList>
            <person name="Kono N."/>
            <person name="Nakamura H."/>
            <person name="Ohtoshi R."/>
            <person name="Moran D.A.P."/>
            <person name="Shinohara A."/>
            <person name="Yoshida Y."/>
            <person name="Fujiwara M."/>
            <person name="Mori M."/>
            <person name="Tomita M."/>
            <person name="Arakawa K."/>
        </authorList>
    </citation>
    <scope>NUCLEOTIDE SEQUENCE [LARGE SCALE GENOMIC DNA]</scope>
</reference>
<evidence type="ECO:0000313" key="2">
    <source>
        <dbReference type="Proteomes" id="UP000499080"/>
    </source>
</evidence>
<evidence type="ECO:0000313" key="1">
    <source>
        <dbReference type="EMBL" id="GBM89647.1"/>
    </source>
</evidence>